<sequence>MYHPDVFSHYGPSYGIRTPCTMASAYAPGHHEAFRYPDLEHTGPRFDSIFPSLDPHQRGLPGPQGPALSLPPQLSYGQPPPQCQAPRLPGNVKITLENIELWKQFNAIGTEMILTKAGRRMFPQCKVRVSGLDPHARYMMLLDIVAVDNTRYKVAGEALGSKWCRAAAAQPSLHPPGIPSQRRAMDEADHLLPQDQADKYTLDQLGHIILHSMHKYQPRFHIVQANDVFSRRWGGCSSFSFPETTFITVTAYQNEEITQLKISTNPFAKGFREDGMNHKRERDSRMKRKAKSPRRETESLQSEYKQMRLSGPCDSTLDEEMGVRPLDLVMQLPSPDCSFHPISPPATPSPTPPFPRVQESQPQEIGVPVSAEAYLQHPAAFHGMQSAKESSVFSRPAGDVPQESNIGKSEGLNMAYLGPEDPVEPETSPSAEISHDFRTQPSTNYSTCYSFDFNSLVGHGGADFSTMSYGPRLEEGPLAVRGVAGGPAFPASNDLRFPAFMQNSCSAYALPFPGAQLSRTYSTQTATAYLDTDKSIF</sequence>
<keyword evidence="2" id="KW-0217">Developmental protein</keyword>
<dbReference type="PANTHER" id="PTHR11267:SF100">
    <property type="entry name" value="T-BOX TRANSCRIPTION FACTOR TBX6"/>
    <property type="match status" value="1"/>
</dbReference>
<keyword evidence="6 8" id="KW-0539">Nucleus</keyword>
<name>A0A173M8B6_CYNPY</name>
<feature type="region of interest" description="Disordered" evidence="9">
    <location>
        <begin position="268"/>
        <end position="304"/>
    </location>
</feature>
<dbReference type="GO" id="GO:0045893">
    <property type="term" value="P:positive regulation of DNA-templated transcription"/>
    <property type="evidence" value="ECO:0007669"/>
    <property type="project" value="InterPro"/>
</dbReference>
<dbReference type="GO" id="GO:0000978">
    <property type="term" value="F:RNA polymerase II cis-regulatory region sequence-specific DNA binding"/>
    <property type="evidence" value="ECO:0007669"/>
    <property type="project" value="InterPro"/>
</dbReference>
<dbReference type="Gene3D" id="2.60.40.820">
    <property type="entry name" value="Transcription factor, T-box"/>
    <property type="match status" value="1"/>
</dbReference>
<dbReference type="Pfam" id="PF00907">
    <property type="entry name" value="T-box"/>
    <property type="match status" value="1"/>
</dbReference>
<evidence type="ECO:0000256" key="4">
    <source>
        <dbReference type="ARBA" id="ARBA00023125"/>
    </source>
</evidence>
<feature type="compositionally biased region" description="Basic and acidic residues" evidence="9">
    <location>
        <begin position="270"/>
        <end position="284"/>
    </location>
</feature>
<dbReference type="AlphaFoldDB" id="A0A173M8B6"/>
<evidence type="ECO:0000256" key="1">
    <source>
        <dbReference type="ARBA" id="ARBA00004123"/>
    </source>
</evidence>
<organism evidence="11">
    <name type="scientific">Cynops pyrrhogaster</name>
    <name type="common">Japanese fire-bellied newt</name>
    <name type="synonym">Molge pyrrhogaster</name>
    <dbReference type="NCBI Taxonomy" id="8330"/>
    <lineage>
        <taxon>Eukaryota</taxon>
        <taxon>Metazoa</taxon>
        <taxon>Chordata</taxon>
        <taxon>Craniata</taxon>
        <taxon>Vertebrata</taxon>
        <taxon>Euteleostomi</taxon>
        <taxon>Amphibia</taxon>
        <taxon>Batrachia</taxon>
        <taxon>Caudata</taxon>
        <taxon>Salamandroidea</taxon>
        <taxon>Salamandridae</taxon>
        <taxon>Pleurodelinae</taxon>
        <taxon>Cynops</taxon>
    </lineage>
</organism>
<evidence type="ECO:0000313" key="11">
    <source>
        <dbReference type="EMBL" id="BAV03493.1"/>
    </source>
</evidence>
<accession>A0A173M8B6</accession>
<keyword evidence="5" id="KW-0804">Transcription</keyword>
<feature type="region of interest" description="Disordered" evidence="9">
    <location>
        <begin position="47"/>
        <end position="69"/>
    </location>
</feature>
<evidence type="ECO:0000256" key="5">
    <source>
        <dbReference type="ARBA" id="ARBA00023163"/>
    </source>
</evidence>
<dbReference type="SMART" id="SM00425">
    <property type="entry name" value="TBOX"/>
    <property type="match status" value="1"/>
</dbReference>
<dbReference type="PROSITE" id="PS50252">
    <property type="entry name" value="TBOX_3"/>
    <property type="match status" value="1"/>
</dbReference>
<dbReference type="InterPro" id="IPR046360">
    <property type="entry name" value="T-box_DNA-bd"/>
</dbReference>
<dbReference type="EMBL" id="LC151872">
    <property type="protein sequence ID" value="BAV03493.1"/>
    <property type="molecule type" value="mRNA"/>
</dbReference>
<evidence type="ECO:0000256" key="8">
    <source>
        <dbReference type="PROSITE-ProRule" id="PRU00201"/>
    </source>
</evidence>
<keyword evidence="4 8" id="KW-0238">DNA-binding</keyword>
<evidence type="ECO:0000256" key="6">
    <source>
        <dbReference type="ARBA" id="ARBA00023242"/>
    </source>
</evidence>
<proteinExistence type="evidence at transcript level"/>
<dbReference type="PRINTS" id="PR00937">
    <property type="entry name" value="TBOX"/>
</dbReference>
<dbReference type="SUPFAM" id="SSF49417">
    <property type="entry name" value="p53-like transcription factors"/>
    <property type="match status" value="1"/>
</dbReference>
<dbReference type="GO" id="GO:0000785">
    <property type="term" value="C:chromatin"/>
    <property type="evidence" value="ECO:0007669"/>
    <property type="project" value="TreeGrafter"/>
</dbReference>
<dbReference type="InterPro" id="IPR036960">
    <property type="entry name" value="T-box_sf"/>
</dbReference>
<feature type="domain" description="T-box" evidence="10">
    <location>
        <begin position="96"/>
        <end position="273"/>
    </location>
</feature>
<dbReference type="InterPro" id="IPR008967">
    <property type="entry name" value="p53-like_TF_DNA-bd_sf"/>
</dbReference>
<dbReference type="GO" id="GO:0001708">
    <property type="term" value="P:cell fate specification"/>
    <property type="evidence" value="ECO:0007669"/>
    <property type="project" value="TreeGrafter"/>
</dbReference>
<comment type="caution">
    <text evidence="8">Lacks conserved residue(s) required for the propagation of feature annotation.</text>
</comment>
<evidence type="ECO:0000256" key="9">
    <source>
        <dbReference type="SAM" id="MobiDB-lite"/>
    </source>
</evidence>
<keyword evidence="3" id="KW-0805">Transcription regulation</keyword>
<gene>
    <name evidence="11" type="primary">Tbx6</name>
</gene>
<evidence type="ECO:0000256" key="2">
    <source>
        <dbReference type="ARBA" id="ARBA00022473"/>
    </source>
</evidence>
<evidence type="ECO:0000259" key="10">
    <source>
        <dbReference type="PROSITE" id="PS50252"/>
    </source>
</evidence>
<dbReference type="InterPro" id="IPR018186">
    <property type="entry name" value="TF_T-box_CS"/>
</dbReference>
<dbReference type="PANTHER" id="PTHR11267">
    <property type="entry name" value="T-BOX PROTEIN-RELATED"/>
    <property type="match status" value="1"/>
</dbReference>
<dbReference type="GO" id="GO:0000981">
    <property type="term" value="F:DNA-binding transcription factor activity, RNA polymerase II-specific"/>
    <property type="evidence" value="ECO:0007669"/>
    <property type="project" value="TreeGrafter"/>
</dbReference>
<evidence type="ECO:0000256" key="3">
    <source>
        <dbReference type="ARBA" id="ARBA00023015"/>
    </source>
</evidence>
<reference evidence="11" key="1">
    <citation type="submission" date="2016-05" db="EMBL/GenBank/DDBJ databases">
        <title>Cloning of cDNA and expression patterns of Cynops pyrrhogaster Tbx6.</title>
        <authorList>
            <person name="Motoki J."/>
            <person name="Kusahara M."/>
        </authorList>
    </citation>
    <scope>NUCLEOTIDE SEQUENCE</scope>
    <source>
        <tissue evidence="11">Embryo</tissue>
    </source>
</reference>
<dbReference type="PROSITE" id="PS01283">
    <property type="entry name" value="TBOX_1"/>
    <property type="match status" value="1"/>
</dbReference>
<protein>
    <recommendedName>
        <fullName evidence="7">T-box transcription factor TBX6</fullName>
    </recommendedName>
</protein>
<comment type="subcellular location">
    <subcellularLocation>
        <location evidence="1 8">Nucleus</location>
    </subcellularLocation>
</comment>
<evidence type="ECO:0000256" key="7">
    <source>
        <dbReference type="ARBA" id="ARBA00039527"/>
    </source>
</evidence>
<dbReference type="InterPro" id="IPR001699">
    <property type="entry name" value="TF_T-box"/>
</dbReference>
<dbReference type="GO" id="GO:0005634">
    <property type="term" value="C:nucleus"/>
    <property type="evidence" value="ECO:0007669"/>
    <property type="project" value="UniProtKB-SubCell"/>
</dbReference>